<feature type="region of interest" description="Disordered" evidence="4">
    <location>
        <begin position="715"/>
        <end position="739"/>
    </location>
</feature>
<dbReference type="InterPro" id="IPR045851">
    <property type="entry name" value="AMP-bd_C_sf"/>
</dbReference>
<dbReference type="OrthoDB" id="9757559at2"/>
<dbReference type="InterPro" id="IPR029058">
    <property type="entry name" value="AB_hydrolase_fold"/>
</dbReference>
<dbReference type="KEGG" id="mbd:MEBOL_006800"/>
<dbReference type="GO" id="GO:0031177">
    <property type="term" value="F:phosphopantetheine binding"/>
    <property type="evidence" value="ECO:0007669"/>
    <property type="project" value="InterPro"/>
</dbReference>
<dbReference type="PANTHER" id="PTHR45398:SF1">
    <property type="entry name" value="ENZYME, PUTATIVE (JCVI)-RELATED"/>
    <property type="match status" value="1"/>
</dbReference>
<dbReference type="SUPFAM" id="SSF56801">
    <property type="entry name" value="Acetyl-CoA synthetase-like"/>
    <property type="match status" value="1"/>
</dbReference>
<keyword evidence="2" id="KW-0596">Phosphopantetheine</keyword>
<dbReference type="Pfam" id="PF13193">
    <property type="entry name" value="AMP-binding_C"/>
    <property type="match status" value="1"/>
</dbReference>
<feature type="domain" description="Carrier" evidence="5">
    <location>
        <begin position="80"/>
        <end position="154"/>
    </location>
</feature>
<keyword evidence="7" id="KW-1185">Reference proteome</keyword>
<dbReference type="Pfam" id="PF00550">
    <property type="entry name" value="PP-binding"/>
    <property type="match status" value="1"/>
</dbReference>
<gene>
    <name evidence="6" type="ORF">MEBOL_006800</name>
</gene>
<evidence type="ECO:0000256" key="4">
    <source>
        <dbReference type="SAM" id="MobiDB-lite"/>
    </source>
</evidence>
<reference evidence="6 7" key="1">
    <citation type="submission" date="2017-06" db="EMBL/GenBank/DDBJ databases">
        <authorList>
            <person name="Kim H.J."/>
            <person name="Triplett B.A."/>
        </authorList>
    </citation>
    <scope>NUCLEOTIDE SEQUENCE [LARGE SCALE GENOMIC DNA]</scope>
    <source>
        <strain evidence="6 7">DSM 14713</strain>
    </source>
</reference>
<feature type="compositionally biased region" description="Basic and acidic residues" evidence="4">
    <location>
        <begin position="716"/>
        <end position="725"/>
    </location>
</feature>
<feature type="compositionally biased region" description="Basic and acidic residues" evidence="4">
    <location>
        <begin position="72"/>
        <end position="87"/>
    </location>
</feature>
<dbReference type="Pfam" id="PF00975">
    <property type="entry name" value="Thioesterase"/>
    <property type="match status" value="1"/>
</dbReference>
<dbReference type="InterPro" id="IPR006162">
    <property type="entry name" value="Ppantetheine_attach_site"/>
</dbReference>
<dbReference type="SUPFAM" id="SSF52777">
    <property type="entry name" value="CoA-dependent acyltransferases"/>
    <property type="match status" value="2"/>
</dbReference>
<dbReference type="InterPro" id="IPR020806">
    <property type="entry name" value="PKS_PP-bd"/>
</dbReference>
<dbReference type="EMBL" id="CP022163">
    <property type="protein sequence ID" value="ATB33308.1"/>
    <property type="molecule type" value="Genomic_DNA"/>
</dbReference>
<dbReference type="Gene3D" id="3.40.50.1820">
    <property type="entry name" value="alpha/beta hydrolase"/>
    <property type="match status" value="1"/>
</dbReference>
<keyword evidence="3" id="KW-0597">Phosphoprotein</keyword>
<evidence type="ECO:0000313" key="7">
    <source>
        <dbReference type="Proteomes" id="UP000217289"/>
    </source>
</evidence>
<dbReference type="Gene3D" id="3.30.559.30">
    <property type="entry name" value="Nonribosomal peptide synthetase, condensation domain"/>
    <property type="match status" value="1"/>
</dbReference>
<comment type="cofactor">
    <cofactor evidence="1">
        <name>pantetheine 4'-phosphate</name>
        <dbReference type="ChEBI" id="CHEBI:47942"/>
    </cofactor>
</comment>
<dbReference type="InterPro" id="IPR009081">
    <property type="entry name" value="PP-bd_ACP"/>
</dbReference>
<evidence type="ECO:0000259" key="5">
    <source>
        <dbReference type="PROSITE" id="PS50075"/>
    </source>
</evidence>
<sequence>MVDWEGKAGKELAAFVVGKGGVSGEELRRWMGEVLPGAMVPGRVKGVERLPLTSNGKVDKAALREWAGQEEEGGREPEEAPRTREEKELAEVWEEVLGRKKVGRRENYFALGGDSIKAIRMGAKLRERGWRVEVREVFTHPTVEELAGCMRREGEKAKKQEEVKGEVELTPVQRWWAGKVEKEHWSHFNNAVLLKVEKVEVGALRRALEAVGRQHDALRLRWRQGEEAGVRQEYAQEGAARELGEGLVEVEVKGGEWRKELEREAEKLQGSLSLEKGPVARAGLIHTPEGERVLWVVHHVAVDAVSWGVLVEDLGAAYRQCEAGAEQVVLPEKTDSFQSWSRALRDYAGSAEVHADKSYWAGVDAEVKRLGPLPSEGARGTGVEGDVARLRVELDEERTSILLRVAGILGRLGMNGLLVTGLARAFHDWTGEPRLALAMEGHGRERIPGGLDVSRTVGWFTSIYPVVIDSRPAESTSEQLHSVLRSLRGAARRGLSYGLLRGDSSPLGAEPPMGFNYLGEETHGSDVSGGFVEADEATGSSRSPHARRLREIEIDVLVRDGRLQLQLAYNGRAFPESRMRRLAEGSVHEAVEVARSVSPRSVEAERVRLYLLPFAGGSVDAYGPLLAGLGREVDVVPVELPGRGARSAERSLESLGAMTEFVLERIRADGGGPYALFGHSLGALLAYEVARAASAAGLDAPRHVFCGGLGAPWRIPPREGPRSDSELLSGTNRPPPTPEARDRLLEVLRADIGAVDRYRHQPGCASNAPLTLLAGEQEGISDEDLLAWREAAPGGFTVRRFEGGHGFLFEHVARITELISETLSE</sequence>
<dbReference type="InterPro" id="IPR036736">
    <property type="entry name" value="ACP-like_sf"/>
</dbReference>
<feature type="region of interest" description="Disordered" evidence="4">
    <location>
        <begin position="67"/>
        <end position="87"/>
    </location>
</feature>
<dbReference type="PROSITE" id="PS50075">
    <property type="entry name" value="CARRIER"/>
    <property type="match status" value="1"/>
</dbReference>
<dbReference type="Gene3D" id="3.30.300.30">
    <property type="match status" value="1"/>
</dbReference>
<dbReference type="Gene3D" id="3.30.559.10">
    <property type="entry name" value="Chloramphenicol acetyltransferase-like domain"/>
    <property type="match status" value="1"/>
</dbReference>
<organism evidence="6 7">
    <name type="scientific">Melittangium boletus DSM 14713</name>
    <dbReference type="NCBI Taxonomy" id="1294270"/>
    <lineage>
        <taxon>Bacteria</taxon>
        <taxon>Pseudomonadati</taxon>
        <taxon>Myxococcota</taxon>
        <taxon>Myxococcia</taxon>
        <taxon>Myxococcales</taxon>
        <taxon>Cystobacterineae</taxon>
        <taxon>Archangiaceae</taxon>
        <taxon>Melittangium</taxon>
    </lineage>
</organism>
<dbReference type="FunFam" id="1.10.1200.10:FF:000005">
    <property type="entry name" value="Nonribosomal peptide synthetase 1"/>
    <property type="match status" value="1"/>
</dbReference>
<accession>A0A250IPV2</accession>
<dbReference type="AlphaFoldDB" id="A0A250IPV2"/>
<protein>
    <submittedName>
        <fullName evidence="6">Non-ribosomal peptide synthetase</fullName>
    </submittedName>
</protein>
<evidence type="ECO:0000256" key="1">
    <source>
        <dbReference type="ARBA" id="ARBA00001957"/>
    </source>
</evidence>
<evidence type="ECO:0000313" key="6">
    <source>
        <dbReference type="EMBL" id="ATB33308.1"/>
    </source>
</evidence>
<dbReference type="PROSITE" id="PS00012">
    <property type="entry name" value="PHOSPHOPANTETHEINE"/>
    <property type="match status" value="1"/>
</dbReference>
<evidence type="ECO:0000256" key="3">
    <source>
        <dbReference type="ARBA" id="ARBA00022553"/>
    </source>
</evidence>
<dbReference type="Gene3D" id="1.10.1200.10">
    <property type="entry name" value="ACP-like"/>
    <property type="match status" value="1"/>
</dbReference>
<dbReference type="SUPFAM" id="SSF53474">
    <property type="entry name" value="alpha/beta-Hydrolases"/>
    <property type="match status" value="1"/>
</dbReference>
<evidence type="ECO:0000256" key="2">
    <source>
        <dbReference type="ARBA" id="ARBA00022450"/>
    </source>
</evidence>
<dbReference type="InterPro" id="IPR001031">
    <property type="entry name" value="Thioesterase"/>
</dbReference>
<proteinExistence type="predicted"/>
<name>A0A250IPV2_9BACT</name>
<dbReference type="InterPro" id="IPR025110">
    <property type="entry name" value="AMP-bd_C"/>
</dbReference>
<dbReference type="Pfam" id="PF00668">
    <property type="entry name" value="Condensation"/>
    <property type="match status" value="1"/>
</dbReference>
<dbReference type="SMART" id="SM00823">
    <property type="entry name" value="PKS_PP"/>
    <property type="match status" value="1"/>
</dbReference>
<dbReference type="Proteomes" id="UP000217289">
    <property type="component" value="Chromosome"/>
</dbReference>
<dbReference type="InterPro" id="IPR023213">
    <property type="entry name" value="CAT-like_dom_sf"/>
</dbReference>
<dbReference type="InterPro" id="IPR001242">
    <property type="entry name" value="Condensation_dom"/>
</dbReference>
<dbReference type="GO" id="GO:0003824">
    <property type="term" value="F:catalytic activity"/>
    <property type="evidence" value="ECO:0007669"/>
    <property type="project" value="InterPro"/>
</dbReference>
<dbReference type="PANTHER" id="PTHR45398">
    <property type="match status" value="1"/>
</dbReference>